<keyword evidence="2" id="KW-0805">Transcription regulation</keyword>
<keyword evidence="4" id="KW-0238">DNA-binding</keyword>
<comment type="similarity">
    <text evidence="1">Belongs to the sigma-70 factor family. ECF subfamily.</text>
</comment>
<evidence type="ECO:0000313" key="9">
    <source>
        <dbReference type="Proteomes" id="UP000297031"/>
    </source>
</evidence>
<dbReference type="GO" id="GO:0006352">
    <property type="term" value="P:DNA-templated transcription initiation"/>
    <property type="evidence" value="ECO:0007669"/>
    <property type="project" value="InterPro"/>
</dbReference>
<reference evidence="8 9" key="1">
    <citation type="submission" date="2019-02" db="EMBL/GenBank/DDBJ databases">
        <title>Isolation and identification of novel species under the genus Muribaculum.</title>
        <authorList>
            <person name="Miyake S."/>
            <person name="Ding Y."/>
            <person name="Low A."/>
            <person name="Soh M."/>
            <person name="Seedorf H."/>
        </authorList>
    </citation>
    <scope>NUCLEOTIDE SEQUENCE [LARGE SCALE GENOMIC DNA]</scope>
    <source>
        <strain evidence="8 9">TLL-A4</strain>
    </source>
</reference>
<evidence type="ECO:0000256" key="2">
    <source>
        <dbReference type="ARBA" id="ARBA00023015"/>
    </source>
</evidence>
<dbReference type="Pfam" id="PF08281">
    <property type="entry name" value="Sigma70_r4_2"/>
    <property type="match status" value="1"/>
</dbReference>
<dbReference type="OrthoDB" id="795989at2"/>
<feature type="domain" description="RNA polymerase sigma-70 region 2" evidence="6">
    <location>
        <begin position="10"/>
        <end position="75"/>
    </location>
</feature>
<keyword evidence="3" id="KW-0731">Sigma factor</keyword>
<dbReference type="InterPro" id="IPR014284">
    <property type="entry name" value="RNA_pol_sigma-70_dom"/>
</dbReference>
<gene>
    <name evidence="8" type="ORF">E7746_13795</name>
</gene>
<organism evidence="8 9">
    <name type="scientific">Muribaculum gordoncarteri</name>
    <dbReference type="NCBI Taxonomy" id="2530390"/>
    <lineage>
        <taxon>Bacteria</taxon>
        <taxon>Pseudomonadati</taxon>
        <taxon>Bacteroidota</taxon>
        <taxon>Bacteroidia</taxon>
        <taxon>Bacteroidales</taxon>
        <taxon>Muribaculaceae</taxon>
        <taxon>Muribaculum</taxon>
    </lineage>
</organism>
<dbReference type="InterPro" id="IPR013325">
    <property type="entry name" value="RNA_pol_sigma_r2"/>
</dbReference>
<sequence length="163" mass="18822">MERKEFESRITRMRPQLLQLAIRYLNNGDDAEDVVQDTLLKLWFLRDRLDDYRSVDSLASVITRHLAISCIRGRRSGMVDIDELYDVKGDESTETKIIREESLKEIFDAISALPDLQQSILRMKHVEGFEVEEIAAITGSNPGAVRVNLSRARKRVKQQFMPN</sequence>
<evidence type="ECO:0000256" key="3">
    <source>
        <dbReference type="ARBA" id="ARBA00023082"/>
    </source>
</evidence>
<dbReference type="AlphaFoldDB" id="A0A4P7VRC4"/>
<accession>A0A4P7VRC4</accession>
<dbReference type="InterPro" id="IPR013249">
    <property type="entry name" value="RNA_pol_sigma70_r4_t2"/>
</dbReference>
<dbReference type="PANTHER" id="PTHR43133">
    <property type="entry name" value="RNA POLYMERASE ECF-TYPE SIGMA FACTO"/>
    <property type="match status" value="1"/>
</dbReference>
<dbReference type="GO" id="GO:0003677">
    <property type="term" value="F:DNA binding"/>
    <property type="evidence" value="ECO:0007669"/>
    <property type="project" value="UniProtKB-KW"/>
</dbReference>
<keyword evidence="9" id="KW-1185">Reference proteome</keyword>
<dbReference type="RefSeq" id="WP_136411182.1">
    <property type="nucleotide sequence ID" value="NZ_CP039393.1"/>
</dbReference>
<evidence type="ECO:0000256" key="1">
    <source>
        <dbReference type="ARBA" id="ARBA00010641"/>
    </source>
</evidence>
<evidence type="ECO:0000256" key="4">
    <source>
        <dbReference type="ARBA" id="ARBA00023125"/>
    </source>
</evidence>
<dbReference type="SUPFAM" id="SSF88946">
    <property type="entry name" value="Sigma2 domain of RNA polymerase sigma factors"/>
    <property type="match status" value="1"/>
</dbReference>
<evidence type="ECO:0000259" key="6">
    <source>
        <dbReference type="Pfam" id="PF04542"/>
    </source>
</evidence>
<dbReference type="InterPro" id="IPR013324">
    <property type="entry name" value="RNA_pol_sigma_r3/r4-like"/>
</dbReference>
<keyword evidence="5" id="KW-0804">Transcription</keyword>
<evidence type="ECO:0000256" key="5">
    <source>
        <dbReference type="ARBA" id="ARBA00023163"/>
    </source>
</evidence>
<dbReference type="GO" id="GO:0016987">
    <property type="term" value="F:sigma factor activity"/>
    <property type="evidence" value="ECO:0007669"/>
    <property type="project" value="UniProtKB-KW"/>
</dbReference>
<proteinExistence type="inferred from homology"/>
<protein>
    <submittedName>
        <fullName evidence="8">Sigma-70 family RNA polymerase sigma factor</fullName>
    </submittedName>
</protein>
<dbReference type="EMBL" id="CP039393">
    <property type="protein sequence ID" value="QCD36873.1"/>
    <property type="molecule type" value="Genomic_DNA"/>
</dbReference>
<dbReference type="Gene3D" id="1.10.10.10">
    <property type="entry name" value="Winged helix-like DNA-binding domain superfamily/Winged helix DNA-binding domain"/>
    <property type="match status" value="1"/>
</dbReference>
<evidence type="ECO:0000313" key="8">
    <source>
        <dbReference type="EMBL" id="QCD36873.1"/>
    </source>
</evidence>
<dbReference type="NCBIfam" id="TIGR02937">
    <property type="entry name" value="sigma70-ECF"/>
    <property type="match status" value="1"/>
</dbReference>
<dbReference type="KEGG" id="mgod:E7746_13795"/>
<dbReference type="InterPro" id="IPR036388">
    <property type="entry name" value="WH-like_DNA-bd_sf"/>
</dbReference>
<dbReference type="Pfam" id="PF04542">
    <property type="entry name" value="Sigma70_r2"/>
    <property type="match status" value="1"/>
</dbReference>
<dbReference type="InterPro" id="IPR039425">
    <property type="entry name" value="RNA_pol_sigma-70-like"/>
</dbReference>
<dbReference type="Proteomes" id="UP000297031">
    <property type="component" value="Chromosome"/>
</dbReference>
<dbReference type="Gene3D" id="1.10.1740.10">
    <property type="match status" value="1"/>
</dbReference>
<feature type="domain" description="RNA polymerase sigma factor 70 region 4 type 2" evidence="7">
    <location>
        <begin position="105"/>
        <end position="155"/>
    </location>
</feature>
<dbReference type="PANTHER" id="PTHR43133:SF8">
    <property type="entry name" value="RNA POLYMERASE SIGMA FACTOR HI_1459-RELATED"/>
    <property type="match status" value="1"/>
</dbReference>
<evidence type="ECO:0000259" key="7">
    <source>
        <dbReference type="Pfam" id="PF08281"/>
    </source>
</evidence>
<name>A0A4P7VRC4_9BACT</name>
<dbReference type="CDD" id="cd06171">
    <property type="entry name" value="Sigma70_r4"/>
    <property type="match status" value="1"/>
</dbReference>
<dbReference type="SUPFAM" id="SSF88659">
    <property type="entry name" value="Sigma3 and sigma4 domains of RNA polymerase sigma factors"/>
    <property type="match status" value="1"/>
</dbReference>
<dbReference type="InterPro" id="IPR007627">
    <property type="entry name" value="RNA_pol_sigma70_r2"/>
</dbReference>